<name>A0A6V7UQI1_MELEN</name>
<dbReference type="EMBL" id="CAJEWN010000099">
    <property type="protein sequence ID" value="CAD2163650.1"/>
    <property type="molecule type" value="Genomic_DNA"/>
</dbReference>
<evidence type="ECO:0000313" key="2">
    <source>
        <dbReference type="Proteomes" id="UP000580250"/>
    </source>
</evidence>
<evidence type="ECO:0000313" key="1">
    <source>
        <dbReference type="EMBL" id="CAD2163650.1"/>
    </source>
</evidence>
<protein>
    <submittedName>
        <fullName evidence="1">Uncharacterized protein</fullName>
    </submittedName>
</protein>
<comment type="caution">
    <text evidence="1">The sequence shown here is derived from an EMBL/GenBank/DDBJ whole genome shotgun (WGS) entry which is preliminary data.</text>
</comment>
<reference evidence="1 2" key="1">
    <citation type="submission" date="2020-08" db="EMBL/GenBank/DDBJ databases">
        <authorList>
            <person name="Koutsovoulos G."/>
            <person name="Danchin GJ E."/>
        </authorList>
    </citation>
    <scope>NUCLEOTIDE SEQUENCE [LARGE SCALE GENOMIC DNA]</scope>
</reference>
<dbReference type="Proteomes" id="UP000580250">
    <property type="component" value="Unassembled WGS sequence"/>
</dbReference>
<sequence>MKQLLQRKLQQSEKKSPFPEAIIVMLNIRKTTKNNDKLFIISFKKFNLLKCN</sequence>
<gene>
    <name evidence="1" type="ORF">MENT_LOCUS16116</name>
</gene>
<proteinExistence type="predicted"/>
<accession>A0A6V7UQI1</accession>
<dbReference type="AlphaFoldDB" id="A0A6V7UQI1"/>
<organism evidence="1 2">
    <name type="scientific">Meloidogyne enterolobii</name>
    <name type="common">Root-knot nematode worm</name>
    <name type="synonym">Meloidogyne mayaguensis</name>
    <dbReference type="NCBI Taxonomy" id="390850"/>
    <lineage>
        <taxon>Eukaryota</taxon>
        <taxon>Metazoa</taxon>
        <taxon>Ecdysozoa</taxon>
        <taxon>Nematoda</taxon>
        <taxon>Chromadorea</taxon>
        <taxon>Rhabditida</taxon>
        <taxon>Tylenchina</taxon>
        <taxon>Tylenchomorpha</taxon>
        <taxon>Tylenchoidea</taxon>
        <taxon>Meloidogynidae</taxon>
        <taxon>Meloidogyninae</taxon>
        <taxon>Meloidogyne</taxon>
    </lineage>
</organism>